<gene>
    <name evidence="8" type="ORF">HG537_0A04340</name>
</gene>
<evidence type="ECO:0000256" key="3">
    <source>
        <dbReference type="ARBA" id="ARBA00022980"/>
    </source>
</evidence>
<evidence type="ECO:0000256" key="7">
    <source>
        <dbReference type="ARBA" id="ARBA00037226"/>
    </source>
</evidence>
<dbReference type="GO" id="GO:0070181">
    <property type="term" value="F:small ribosomal subunit rRNA binding"/>
    <property type="evidence" value="ECO:0007669"/>
    <property type="project" value="TreeGrafter"/>
</dbReference>
<comment type="function">
    <text evidence="7">Component of the mitochondrial ribosome (mitoribosome), a dedicated translation machinery responsible for the synthesis of mitochondrial genome-encoded proteins, including at least some of the essential transmembrane subunits of the mitochondrial respiratory chain. The mitoribosomes are attached to the mitochondrial inner membrane and translation products are cotranslationally integrated into the membrane.</text>
</comment>
<evidence type="ECO:0000313" key="9">
    <source>
        <dbReference type="Proteomes" id="UP000510647"/>
    </source>
</evidence>
<dbReference type="CDD" id="cd15465">
    <property type="entry name" value="bS6_mito"/>
    <property type="match status" value="1"/>
</dbReference>
<keyword evidence="5" id="KW-0687">Ribonucleoprotein</keyword>
<keyword evidence="3" id="KW-0689">Ribosomal protein</keyword>
<dbReference type="OrthoDB" id="10259681at2759"/>
<dbReference type="SUPFAM" id="SSF54995">
    <property type="entry name" value="Ribosomal protein S6"/>
    <property type="match status" value="1"/>
</dbReference>
<dbReference type="Proteomes" id="UP000510647">
    <property type="component" value="Chromosome 1"/>
</dbReference>
<dbReference type="EMBL" id="CP059267">
    <property type="protein sequence ID" value="QLQ78187.1"/>
    <property type="molecule type" value="Genomic_DNA"/>
</dbReference>
<dbReference type="Gene3D" id="3.30.70.60">
    <property type="match status" value="1"/>
</dbReference>
<proteinExistence type="inferred from homology"/>
<organism evidence="8 9">
    <name type="scientific">Torulaspora globosa</name>
    <dbReference type="NCBI Taxonomy" id="48254"/>
    <lineage>
        <taxon>Eukaryota</taxon>
        <taxon>Fungi</taxon>
        <taxon>Dikarya</taxon>
        <taxon>Ascomycota</taxon>
        <taxon>Saccharomycotina</taxon>
        <taxon>Saccharomycetes</taxon>
        <taxon>Saccharomycetales</taxon>
        <taxon>Saccharomycetaceae</taxon>
        <taxon>Torulaspora</taxon>
    </lineage>
</organism>
<comment type="similarity">
    <text evidence="2">Belongs to the bacterial ribosomal protein bS6 family.</text>
</comment>
<evidence type="ECO:0000256" key="6">
    <source>
        <dbReference type="ARBA" id="ARBA00035170"/>
    </source>
</evidence>
<evidence type="ECO:0000313" key="8">
    <source>
        <dbReference type="EMBL" id="QLQ78187.1"/>
    </source>
</evidence>
<dbReference type="Pfam" id="PF01250">
    <property type="entry name" value="Ribosomal_S6"/>
    <property type="match status" value="1"/>
</dbReference>
<evidence type="ECO:0000256" key="1">
    <source>
        <dbReference type="ARBA" id="ARBA00004173"/>
    </source>
</evidence>
<accession>A0A7H9HN57</accession>
<keyword evidence="9" id="KW-1185">Reference proteome</keyword>
<keyword evidence="4" id="KW-0496">Mitochondrion</keyword>
<sequence>MKCLYDVDIAVKVVLVKFIINWGPNMLYELVGIVRVLSPSTPNKEAKDLVATIGKLVIQNRGVVRKILPMGNKLLPKIMKKDQEQHFQGYHFLMLFDSSAAVQSEILRTLKNDPRVIRSSIIKVKNEKQLDMASSVERSLGYNSILEKVNRNVM</sequence>
<dbReference type="InterPro" id="IPR035980">
    <property type="entry name" value="Ribosomal_bS6_sf"/>
</dbReference>
<evidence type="ECO:0000256" key="5">
    <source>
        <dbReference type="ARBA" id="ARBA00023274"/>
    </source>
</evidence>
<comment type="subcellular location">
    <subcellularLocation>
        <location evidence="1">Mitochondrion</location>
    </subcellularLocation>
</comment>
<name>A0A7H9HN57_9SACH</name>
<dbReference type="AlphaFoldDB" id="A0A7H9HN57"/>
<dbReference type="PANTHER" id="PTHR21011">
    <property type="entry name" value="MITOCHONDRIAL 28S RIBOSOMAL PROTEIN S6"/>
    <property type="match status" value="1"/>
</dbReference>
<evidence type="ECO:0000256" key="4">
    <source>
        <dbReference type="ARBA" id="ARBA00023128"/>
    </source>
</evidence>
<dbReference type="GO" id="GO:0006412">
    <property type="term" value="P:translation"/>
    <property type="evidence" value="ECO:0007669"/>
    <property type="project" value="InterPro"/>
</dbReference>
<reference evidence="8 9" key="1">
    <citation type="submission" date="2020-06" db="EMBL/GenBank/DDBJ databases">
        <title>The yeast mating-type switching endonuclease HO is a domesticated member of an unorthodox homing genetic element family.</title>
        <authorList>
            <person name="Coughlan A.Y."/>
            <person name="Lombardi L."/>
            <person name="Braun-Galleani S."/>
            <person name="Martos A.R."/>
            <person name="Galeote V."/>
            <person name="Bigey F."/>
            <person name="Dequin S."/>
            <person name="Byrne K.P."/>
            <person name="Wolfe K.H."/>
        </authorList>
    </citation>
    <scope>NUCLEOTIDE SEQUENCE [LARGE SCALE GENOMIC DNA]</scope>
    <source>
        <strain evidence="8 9">CBS2947</strain>
    </source>
</reference>
<dbReference type="GO" id="GO:0003735">
    <property type="term" value="F:structural constituent of ribosome"/>
    <property type="evidence" value="ECO:0007669"/>
    <property type="project" value="InterPro"/>
</dbReference>
<dbReference type="PANTHER" id="PTHR21011:SF1">
    <property type="entry name" value="SMALL RIBOSOMAL SUBUNIT PROTEIN BS6M"/>
    <property type="match status" value="1"/>
</dbReference>
<evidence type="ECO:0000256" key="2">
    <source>
        <dbReference type="ARBA" id="ARBA00009512"/>
    </source>
</evidence>
<dbReference type="GO" id="GO:0005763">
    <property type="term" value="C:mitochondrial small ribosomal subunit"/>
    <property type="evidence" value="ECO:0007669"/>
    <property type="project" value="TreeGrafter"/>
</dbReference>
<dbReference type="InterPro" id="IPR014717">
    <property type="entry name" value="Transl_elong_EF1B/ribsomal_bS6"/>
</dbReference>
<protein>
    <recommendedName>
        <fullName evidence="6">Small ribosomal subunit protein bS6m</fullName>
    </recommendedName>
</protein>
<dbReference type="InterPro" id="IPR000529">
    <property type="entry name" value="Ribosomal_bS6"/>
</dbReference>
<dbReference type="FunFam" id="3.30.70.60:FF:000007">
    <property type="entry name" value="37S ribosomal protein Mrp17"/>
    <property type="match status" value="1"/>
</dbReference>
<dbReference type="NCBIfam" id="TIGR00166">
    <property type="entry name" value="S6"/>
    <property type="match status" value="1"/>
</dbReference>